<dbReference type="Proteomes" id="UP000092714">
    <property type="component" value="Unassembled WGS sequence"/>
</dbReference>
<dbReference type="Gene3D" id="1.10.150.650">
    <property type="match status" value="1"/>
</dbReference>
<dbReference type="InterPro" id="IPR052018">
    <property type="entry name" value="PHP_domain"/>
</dbReference>
<evidence type="ECO:0000313" key="2">
    <source>
        <dbReference type="EMBL" id="OBY10668.1"/>
    </source>
</evidence>
<organism evidence="2 3">
    <name type="scientific">Clostridium paraputrificum</name>
    <dbReference type="NCBI Taxonomy" id="29363"/>
    <lineage>
        <taxon>Bacteria</taxon>
        <taxon>Bacillati</taxon>
        <taxon>Bacillota</taxon>
        <taxon>Clostridia</taxon>
        <taxon>Eubacteriales</taxon>
        <taxon>Clostridiaceae</taxon>
        <taxon>Clostridium</taxon>
    </lineage>
</organism>
<dbReference type="PANTHER" id="PTHR42924">
    <property type="entry name" value="EXONUCLEASE"/>
    <property type="match status" value="1"/>
</dbReference>
<dbReference type="SUPFAM" id="SSF89550">
    <property type="entry name" value="PHP domain-like"/>
    <property type="match status" value="1"/>
</dbReference>
<dbReference type="RefSeq" id="WP_027096756.1">
    <property type="nucleotide sequence ID" value="NZ_CABHIH010000002.1"/>
</dbReference>
<accession>A0A173YNB9</accession>
<dbReference type="PANTHER" id="PTHR42924:SF3">
    <property type="entry name" value="POLYMERASE_HISTIDINOL PHOSPHATASE N-TERMINAL DOMAIN-CONTAINING PROTEIN"/>
    <property type="match status" value="1"/>
</dbReference>
<keyword evidence="3" id="KW-1185">Reference proteome</keyword>
<dbReference type="eggNOG" id="COG0613">
    <property type="taxonomic scope" value="Bacteria"/>
</dbReference>
<dbReference type="InterPro" id="IPR004013">
    <property type="entry name" value="PHP_dom"/>
</dbReference>
<dbReference type="GO" id="GO:0035312">
    <property type="term" value="F:5'-3' DNA exonuclease activity"/>
    <property type="evidence" value="ECO:0007669"/>
    <property type="project" value="TreeGrafter"/>
</dbReference>
<reference evidence="2 3" key="1">
    <citation type="submission" date="2016-06" db="EMBL/GenBank/DDBJ databases">
        <authorList>
            <person name="Kjaerup R.B."/>
            <person name="Dalgaard T.S."/>
            <person name="Juul-Madsen H.R."/>
        </authorList>
    </citation>
    <scope>NUCLEOTIDE SEQUENCE [LARGE SCALE GENOMIC DNA]</scope>
    <source>
        <strain evidence="2 3">373-A1</strain>
    </source>
</reference>
<dbReference type="GeneID" id="42774596"/>
<dbReference type="Gene3D" id="3.20.20.140">
    <property type="entry name" value="Metal-dependent hydrolases"/>
    <property type="match status" value="1"/>
</dbReference>
<dbReference type="OrthoDB" id="9791620at2"/>
<dbReference type="CDD" id="cd07438">
    <property type="entry name" value="PHP_HisPPase_AMP"/>
    <property type="match status" value="1"/>
</dbReference>
<sequence>MIKIDFHTHSNSSDGLMSPKEVVERAYQNGVKYLALTDHDTISGLDSAIKTAKEINLSFIPGIELSTTHNKESIHILGFFKDESYKNDEFINYLQTLKNKRKIRAEKMVQKLKEVFNIEINLDNVLKRGKDVVARPHIAQEIIAAGYPYEFEYIFQNFIGKDCPAFVPTTKLTTEEGVKLLKKYNALVFLAHPKLIHNSPLEDFLNMGFDGMEAIYFQNTSDEEKYFLNFANKHNLLVSAGSDCHGNVEGDERHGDIGAMNIKENLLQKFLDSYNNLK</sequence>
<comment type="caution">
    <text evidence="2">The sequence shown here is derived from an EMBL/GenBank/DDBJ whole genome shotgun (WGS) entry which is preliminary data.</text>
</comment>
<dbReference type="Pfam" id="PF02811">
    <property type="entry name" value="PHP"/>
    <property type="match status" value="1"/>
</dbReference>
<dbReference type="SMART" id="SM00481">
    <property type="entry name" value="POLIIIAc"/>
    <property type="match status" value="1"/>
</dbReference>
<evidence type="ECO:0000313" key="3">
    <source>
        <dbReference type="Proteomes" id="UP000092714"/>
    </source>
</evidence>
<dbReference type="AlphaFoldDB" id="A0A173YNB9"/>
<proteinExistence type="predicted"/>
<evidence type="ECO:0000259" key="1">
    <source>
        <dbReference type="SMART" id="SM00481"/>
    </source>
</evidence>
<protein>
    <submittedName>
        <fullName evidence="2">Phosphatase</fullName>
    </submittedName>
</protein>
<feature type="domain" description="Polymerase/histidinol phosphatase N-terminal" evidence="1">
    <location>
        <begin position="4"/>
        <end position="69"/>
    </location>
</feature>
<dbReference type="EMBL" id="MAPZ01000019">
    <property type="protein sequence ID" value="OBY10668.1"/>
    <property type="molecule type" value="Genomic_DNA"/>
</dbReference>
<gene>
    <name evidence="2" type="ORF">CP373A1_09165</name>
</gene>
<name>A0A173YNB9_9CLOT</name>
<dbReference type="GO" id="GO:0004534">
    <property type="term" value="F:5'-3' RNA exonuclease activity"/>
    <property type="evidence" value="ECO:0007669"/>
    <property type="project" value="TreeGrafter"/>
</dbReference>
<dbReference type="InterPro" id="IPR003141">
    <property type="entry name" value="Pol/His_phosphatase_N"/>
</dbReference>
<dbReference type="InterPro" id="IPR016195">
    <property type="entry name" value="Pol/histidinol_Pase-like"/>
</dbReference>